<name>A0A246K312_9SPHN</name>
<evidence type="ECO:0000313" key="3">
    <source>
        <dbReference type="Proteomes" id="UP000197361"/>
    </source>
</evidence>
<feature type="chain" id="PRO_5013372257" description="Transporter" evidence="1">
    <location>
        <begin position="22"/>
        <end position="270"/>
    </location>
</feature>
<feature type="signal peptide" evidence="1">
    <location>
        <begin position="1"/>
        <end position="21"/>
    </location>
</feature>
<comment type="caution">
    <text evidence="2">The sequence shown here is derived from an EMBL/GenBank/DDBJ whole genome shotgun (WGS) entry which is preliminary data.</text>
</comment>
<keyword evidence="3" id="KW-1185">Reference proteome</keyword>
<keyword evidence="1" id="KW-0732">Signal</keyword>
<proteinExistence type="predicted"/>
<dbReference type="OrthoDB" id="7469591at2"/>
<reference evidence="2 3" key="1">
    <citation type="journal article" date="2010" name="Int. J. Syst. Evol. Microbiol.">
        <title>Sphingopyxis bauzanensis sp. nov., a psychrophilic bacterium isolated from soil.</title>
        <authorList>
            <person name="Zhang D.C."/>
            <person name="Liu H.C."/>
            <person name="Xin Y.H."/>
            <person name="Zhou Y.G."/>
            <person name="Schinner F."/>
            <person name="Margesin R."/>
        </authorList>
    </citation>
    <scope>NUCLEOTIDE SEQUENCE [LARGE SCALE GENOMIC DNA]</scope>
    <source>
        <strain evidence="2 3">DSM 22271</strain>
    </source>
</reference>
<evidence type="ECO:0000313" key="2">
    <source>
        <dbReference type="EMBL" id="OWQ99899.1"/>
    </source>
</evidence>
<dbReference type="InterPro" id="IPR025737">
    <property type="entry name" value="FApF"/>
</dbReference>
<sequence length="270" mass="27338">MTAVFLAAAMLPIALQPAAHAQELETRPSAPDDQATEVFAGVDYQQGDYGAGAKVETMSTSVGVAARTGRVRLAAAVPYLRTTAPVDVVVSQGGVFGTPLLADDGNQTVRTRREGLGDATLQAAYDLPVAGFAASLGGGLKLPTASRAKGLGTGKVDYAVNAQLAHPLGNGVTPFASVGYSILGKPDDFTVRNTLSATAGTRAALSAGTSAALSYSYEQSASQNLADRQSIGLGLGVALGRKLQLGFQGEAGLSRGAPDMKLGLQIGAGF</sequence>
<accession>A0A246K312</accession>
<protein>
    <recommendedName>
        <fullName evidence="4">Transporter</fullName>
    </recommendedName>
</protein>
<dbReference type="EMBL" id="NISK01000001">
    <property type="protein sequence ID" value="OWQ99899.1"/>
    <property type="molecule type" value="Genomic_DNA"/>
</dbReference>
<dbReference type="AlphaFoldDB" id="A0A246K312"/>
<dbReference type="Proteomes" id="UP000197361">
    <property type="component" value="Unassembled WGS sequence"/>
</dbReference>
<gene>
    <name evidence="2" type="ORF">CDQ92_06490</name>
</gene>
<dbReference type="Pfam" id="PF13557">
    <property type="entry name" value="Phenol_MetA_deg"/>
    <property type="match status" value="1"/>
</dbReference>
<evidence type="ECO:0000256" key="1">
    <source>
        <dbReference type="SAM" id="SignalP"/>
    </source>
</evidence>
<organism evidence="2 3">
    <name type="scientific">Sphingopyxis bauzanensis</name>
    <dbReference type="NCBI Taxonomy" id="651663"/>
    <lineage>
        <taxon>Bacteria</taxon>
        <taxon>Pseudomonadati</taxon>
        <taxon>Pseudomonadota</taxon>
        <taxon>Alphaproteobacteria</taxon>
        <taxon>Sphingomonadales</taxon>
        <taxon>Sphingomonadaceae</taxon>
        <taxon>Sphingopyxis</taxon>
    </lineage>
</organism>
<evidence type="ECO:0008006" key="4">
    <source>
        <dbReference type="Google" id="ProtNLM"/>
    </source>
</evidence>